<accession>A0A1C0YHD5</accession>
<sequence>MSKEKIKEPLDDGRQKIDVDYEEESLDTQQPVKEKQKSDAILTPIFLLFICIPIGFIIYFWKFYDPSVAVEQAKVAEHQVVEIATNTSVIPQENRIAAGDGSQEGELTETERTAAAIAAQKAAEKAAKAEAERVAQQQAAEAEEKRKAAEAEAQRQAELERQKAAAKAAAEAEAKRKAAQELAKQQQAQQAKAEAQRQAELAKQQAQPKQQQPKTRTHTVKEGETLYRIAVNYYGSGDAVERIKAANGLSSNEIVVGSALTLP</sequence>
<feature type="region of interest" description="Disordered" evidence="1">
    <location>
        <begin position="1"/>
        <end position="34"/>
    </location>
</feature>
<feature type="domain" description="LysM" evidence="3">
    <location>
        <begin position="216"/>
        <end position="262"/>
    </location>
</feature>
<keyword evidence="2" id="KW-0472">Membrane</keyword>
<gene>
    <name evidence="4" type="ORF">A6K76_14660</name>
</gene>
<organism evidence="4 5">
    <name type="scientific">Caryophanon latum</name>
    <dbReference type="NCBI Taxonomy" id="33977"/>
    <lineage>
        <taxon>Bacteria</taxon>
        <taxon>Bacillati</taxon>
        <taxon>Bacillota</taxon>
        <taxon>Bacilli</taxon>
        <taxon>Bacillales</taxon>
        <taxon>Caryophanaceae</taxon>
        <taxon>Caryophanon</taxon>
    </lineage>
</organism>
<evidence type="ECO:0000259" key="3">
    <source>
        <dbReference type="PROSITE" id="PS51782"/>
    </source>
</evidence>
<evidence type="ECO:0000313" key="4">
    <source>
        <dbReference type="EMBL" id="OCS86586.1"/>
    </source>
</evidence>
<proteinExistence type="predicted"/>
<keyword evidence="2" id="KW-0812">Transmembrane</keyword>
<feature type="compositionally biased region" description="Basic and acidic residues" evidence="1">
    <location>
        <begin position="142"/>
        <end position="163"/>
    </location>
</feature>
<feature type="compositionally biased region" description="Low complexity" evidence="1">
    <location>
        <begin position="180"/>
        <end position="214"/>
    </location>
</feature>
<dbReference type="PROSITE" id="PS51782">
    <property type="entry name" value="LYSM"/>
    <property type="match status" value="1"/>
</dbReference>
<dbReference type="OrthoDB" id="2583609at2"/>
<keyword evidence="5" id="KW-1185">Reference proteome</keyword>
<dbReference type="RefSeq" id="WP_066466150.1">
    <property type="nucleotide sequence ID" value="NZ_MATO01000063.1"/>
</dbReference>
<dbReference type="EMBL" id="MATO01000063">
    <property type="protein sequence ID" value="OCS86586.1"/>
    <property type="molecule type" value="Genomic_DNA"/>
</dbReference>
<dbReference type="SMART" id="SM00257">
    <property type="entry name" value="LysM"/>
    <property type="match status" value="1"/>
</dbReference>
<dbReference type="InterPro" id="IPR018392">
    <property type="entry name" value="LysM"/>
</dbReference>
<dbReference type="AlphaFoldDB" id="A0A1C0YHD5"/>
<evidence type="ECO:0000313" key="5">
    <source>
        <dbReference type="Proteomes" id="UP000093482"/>
    </source>
</evidence>
<dbReference type="SUPFAM" id="SSF54106">
    <property type="entry name" value="LysM domain"/>
    <property type="match status" value="1"/>
</dbReference>
<evidence type="ECO:0000256" key="2">
    <source>
        <dbReference type="SAM" id="Phobius"/>
    </source>
</evidence>
<dbReference type="CDD" id="cd00118">
    <property type="entry name" value="LysM"/>
    <property type="match status" value="1"/>
</dbReference>
<protein>
    <recommendedName>
        <fullName evidence="3">LysM domain-containing protein</fullName>
    </recommendedName>
</protein>
<dbReference type="Proteomes" id="UP000093482">
    <property type="component" value="Unassembled WGS sequence"/>
</dbReference>
<feature type="compositionally biased region" description="Basic and acidic residues" evidence="1">
    <location>
        <begin position="1"/>
        <end position="19"/>
    </location>
</feature>
<feature type="region of interest" description="Disordered" evidence="1">
    <location>
        <begin position="132"/>
        <end position="221"/>
    </location>
</feature>
<name>A0A1C0YHD5_9BACL</name>
<dbReference type="InterPro" id="IPR036779">
    <property type="entry name" value="LysM_dom_sf"/>
</dbReference>
<feature type="compositionally biased region" description="Basic and acidic residues" evidence="1">
    <location>
        <begin position="170"/>
        <end position="179"/>
    </location>
</feature>
<reference evidence="4 5" key="1">
    <citation type="submission" date="2016-07" db="EMBL/GenBank/DDBJ databases">
        <title>Caryophanon latum genome sequencing.</title>
        <authorList>
            <person name="Verma A."/>
            <person name="Pal Y."/>
            <person name="Krishnamurthi S."/>
        </authorList>
    </citation>
    <scope>NUCLEOTIDE SEQUENCE [LARGE SCALE GENOMIC DNA]</scope>
    <source>
        <strain evidence="4 5">DSM 14151</strain>
    </source>
</reference>
<comment type="caution">
    <text evidence="4">The sequence shown here is derived from an EMBL/GenBank/DDBJ whole genome shotgun (WGS) entry which is preliminary data.</text>
</comment>
<keyword evidence="2" id="KW-1133">Transmembrane helix</keyword>
<feature type="transmembrane region" description="Helical" evidence="2">
    <location>
        <begin position="40"/>
        <end position="61"/>
    </location>
</feature>
<evidence type="ECO:0000256" key="1">
    <source>
        <dbReference type="SAM" id="MobiDB-lite"/>
    </source>
</evidence>
<dbReference type="Gene3D" id="3.10.350.10">
    <property type="entry name" value="LysM domain"/>
    <property type="match status" value="1"/>
</dbReference>
<dbReference type="Pfam" id="PF01476">
    <property type="entry name" value="LysM"/>
    <property type="match status" value="1"/>
</dbReference>